<evidence type="ECO:0000313" key="3">
    <source>
        <dbReference type="Proteomes" id="UP000002748"/>
    </source>
</evidence>
<dbReference type="Gene3D" id="3.20.20.100">
    <property type="entry name" value="NADP-dependent oxidoreductase domain"/>
    <property type="match status" value="2"/>
</dbReference>
<feature type="domain" description="NADP-dependent oxidoreductase" evidence="1">
    <location>
        <begin position="56"/>
        <end position="185"/>
    </location>
</feature>
<dbReference type="PROSITE" id="PS00062">
    <property type="entry name" value="ALDOKETO_REDUCTASE_2"/>
    <property type="match status" value="1"/>
</dbReference>
<dbReference type="SUPFAM" id="SSF51430">
    <property type="entry name" value="NAD(P)-linked oxidoreductase"/>
    <property type="match status" value="2"/>
</dbReference>
<gene>
    <name evidence="2" type="ORF">A1Q1_04164</name>
</gene>
<comment type="caution">
    <text evidence="2">The sequence shown here is derived from an EMBL/GenBank/DDBJ whole genome shotgun (WGS) entry which is preliminary data.</text>
</comment>
<dbReference type="InterPro" id="IPR018170">
    <property type="entry name" value="Aldo/ket_reductase_CS"/>
</dbReference>
<name>J4U934_TRIAS</name>
<dbReference type="GeneID" id="25987677"/>
<sequence>MSNDQVPLIKLNDGNSIPVVAFVRHVSQPVAPAPRRTTDRQGTGTVLYNKDCKDQVISAISVGFNSLDGAQVYENTKYIGQAIKQAADGKKIYLTNKWGKSGDSDDVNEPRRVLEGMLQELGVKQLDLYLIHFPVKNSLIDQWKVMEQIKKDGLAKSIGVSNFREEDLQAIQDKWEIPPAVNQVGTEAGSGHLLWKYGLSHPPALRAATRAELNWPIGLGMPRSLARFASLRRTLTNQLEYHPYVAHEPLMKRLRSLMDKHQIKVQAYAPLATLHSAAGGPVDAAVEKVAIDEFKTPAQVLLQWAAQYGGGTVVTWLKITAPSGVIVTSEARRGSVFRVLYLAPVTESGARRCARCSSISGDLLAPSALPGADEPAPQSSLSVAFSSRQEIDRGVDAVRAVERKVYFWHQTQIPPLSFRCRHVRFSLRSLRTRSLTPSTTRNLDRQREQLEAFTKQKPLSDNAVKEITEAAKGKFYRKYLKENIWDHAKP</sequence>
<dbReference type="GO" id="GO:0016491">
    <property type="term" value="F:oxidoreductase activity"/>
    <property type="evidence" value="ECO:0007669"/>
    <property type="project" value="InterPro"/>
</dbReference>
<protein>
    <recommendedName>
        <fullName evidence="1">NADP-dependent oxidoreductase domain-containing protein</fullName>
    </recommendedName>
</protein>
<dbReference type="PRINTS" id="PR00069">
    <property type="entry name" value="ALDKETRDTASE"/>
</dbReference>
<dbReference type="RefSeq" id="XP_014178016.1">
    <property type="nucleotide sequence ID" value="XM_014322541.1"/>
</dbReference>
<dbReference type="PANTHER" id="PTHR11732">
    <property type="entry name" value="ALDO/KETO REDUCTASE"/>
    <property type="match status" value="1"/>
</dbReference>
<dbReference type="AlphaFoldDB" id="J4U934"/>
<reference evidence="2 3" key="1">
    <citation type="journal article" date="2012" name="Eukaryot. Cell">
        <title>Draft genome sequence of CBS 2479, the standard type strain of Trichosporon asahii.</title>
        <authorList>
            <person name="Yang R.Y."/>
            <person name="Li H.T."/>
            <person name="Zhu H."/>
            <person name="Zhou G.P."/>
            <person name="Wang M."/>
            <person name="Wang L."/>
        </authorList>
    </citation>
    <scope>NUCLEOTIDE SEQUENCE [LARGE SCALE GENOMIC DNA]</scope>
    <source>
        <strain evidence="3">ATCC 90039 / CBS 2479 / JCM 2466 / KCTC 7840 / NCYC 2677 / UAMH 7654</strain>
    </source>
</reference>
<evidence type="ECO:0000313" key="2">
    <source>
        <dbReference type="EMBL" id="EJT47090.1"/>
    </source>
</evidence>
<accession>J4U934</accession>
<proteinExistence type="predicted"/>
<dbReference type="OrthoDB" id="416253at2759"/>
<dbReference type="VEuPathDB" id="FungiDB:A1Q1_04164"/>
<dbReference type="KEGG" id="tasa:A1Q1_04164"/>
<dbReference type="InterPro" id="IPR036812">
    <property type="entry name" value="NAD(P)_OxRdtase_dom_sf"/>
</dbReference>
<dbReference type="EMBL" id="ALBS01000263">
    <property type="protein sequence ID" value="EJT47090.1"/>
    <property type="molecule type" value="Genomic_DNA"/>
</dbReference>
<organism evidence="2 3">
    <name type="scientific">Trichosporon asahii var. asahii (strain ATCC 90039 / CBS 2479 / JCM 2466 / KCTC 7840 / NBRC 103889/ NCYC 2677 / UAMH 7654)</name>
    <name type="common">Yeast</name>
    <dbReference type="NCBI Taxonomy" id="1186058"/>
    <lineage>
        <taxon>Eukaryota</taxon>
        <taxon>Fungi</taxon>
        <taxon>Dikarya</taxon>
        <taxon>Basidiomycota</taxon>
        <taxon>Agaricomycotina</taxon>
        <taxon>Tremellomycetes</taxon>
        <taxon>Trichosporonales</taxon>
        <taxon>Trichosporonaceae</taxon>
        <taxon>Trichosporon</taxon>
    </lineage>
</organism>
<evidence type="ECO:0000259" key="1">
    <source>
        <dbReference type="Pfam" id="PF00248"/>
    </source>
</evidence>
<dbReference type="InterPro" id="IPR023210">
    <property type="entry name" value="NADP_OxRdtase_dom"/>
</dbReference>
<dbReference type="Proteomes" id="UP000002748">
    <property type="component" value="Unassembled WGS sequence"/>
</dbReference>
<dbReference type="Pfam" id="PF00248">
    <property type="entry name" value="Aldo_ket_red"/>
    <property type="match status" value="1"/>
</dbReference>
<dbReference type="HOGENOM" id="CLU_023205_21_0_1"/>
<dbReference type="InterPro" id="IPR020471">
    <property type="entry name" value="AKR"/>
</dbReference>